<evidence type="ECO:0000256" key="1">
    <source>
        <dbReference type="SAM" id="MobiDB-lite"/>
    </source>
</evidence>
<dbReference type="OMA" id="DINLQEC"/>
<accession>A0A484BB01</accession>
<dbReference type="AlphaFoldDB" id="A0A484BB01"/>
<reference evidence="2 3" key="1">
    <citation type="journal article" date="2019" name="J. Hered.">
        <title>An Improved Genome Assembly for Drosophila navojoa, the Basal Species in the mojavensis Cluster.</title>
        <authorList>
            <person name="Vanderlinde T."/>
            <person name="Dupim E.G."/>
            <person name="Nazario-Yepiz N.O."/>
            <person name="Carvalho A.B."/>
        </authorList>
    </citation>
    <scope>NUCLEOTIDE SEQUENCE [LARGE SCALE GENOMIC DNA]</scope>
    <source>
        <strain evidence="2">Navoj_Jal97</strain>
        <tissue evidence="2">Whole organism</tissue>
    </source>
</reference>
<dbReference type="Proteomes" id="UP000295192">
    <property type="component" value="Unassembled WGS sequence"/>
</dbReference>
<name>A0A484BB01_DRONA</name>
<organism evidence="2 3">
    <name type="scientific">Drosophila navojoa</name>
    <name type="common">Fruit fly</name>
    <dbReference type="NCBI Taxonomy" id="7232"/>
    <lineage>
        <taxon>Eukaryota</taxon>
        <taxon>Metazoa</taxon>
        <taxon>Ecdysozoa</taxon>
        <taxon>Arthropoda</taxon>
        <taxon>Hexapoda</taxon>
        <taxon>Insecta</taxon>
        <taxon>Pterygota</taxon>
        <taxon>Neoptera</taxon>
        <taxon>Endopterygota</taxon>
        <taxon>Diptera</taxon>
        <taxon>Brachycera</taxon>
        <taxon>Muscomorpha</taxon>
        <taxon>Ephydroidea</taxon>
        <taxon>Drosophilidae</taxon>
        <taxon>Drosophila</taxon>
    </lineage>
</organism>
<evidence type="ECO:0000313" key="2">
    <source>
        <dbReference type="EMBL" id="TDG46027.1"/>
    </source>
</evidence>
<proteinExistence type="predicted"/>
<dbReference type="EMBL" id="LSRL02000066">
    <property type="protein sequence ID" value="TDG46027.1"/>
    <property type="molecule type" value="Genomic_DNA"/>
</dbReference>
<gene>
    <name evidence="2" type="ORF">AWZ03_007558</name>
</gene>
<sequence length="340" mass="39053">MVSVFYNPTYHHMVILNNMLKLYSVPNEQMATHAPNLQMAEVRKCDSGKRTRSHAPHKKMLFAWPSPRYLSEMADDLMRPSSPCSHRQPARPDESLSVLMQNQTAFTQLNPAIVPRQRIHIEPKFSHRNFSSETNRLPLNRQTNVLKSSPHSDPRIEHQTTGRELSQLRSRRSTRTTLSDINLQECLQSFLNSIQCLTNIVLNIEPIQHLTCAFNFLNAIFEYFSITIANVFSNQVLPVFRHFVVDPLADHISRHFGQLCECLERNRFINRAFGNEVESKQNPLLYILTMPCQSSLSALYAGQYPSLADALPSKPILPQRSKDRLQTDCSFRQLLLLGII</sequence>
<evidence type="ECO:0000313" key="3">
    <source>
        <dbReference type="Proteomes" id="UP000295192"/>
    </source>
</evidence>
<keyword evidence="3" id="KW-1185">Reference proteome</keyword>
<feature type="region of interest" description="Disordered" evidence="1">
    <location>
        <begin position="146"/>
        <end position="171"/>
    </location>
</feature>
<comment type="caution">
    <text evidence="2">The sequence shown here is derived from an EMBL/GenBank/DDBJ whole genome shotgun (WGS) entry which is preliminary data.</text>
</comment>
<protein>
    <submittedName>
        <fullName evidence="2">Uncharacterized protein</fullName>
    </submittedName>
</protein>
<feature type="compositionally biased region" description="Basic and acidic residues" evidence="1">
    <location>
        <begin position="150"/>
        <end position="161"/>
    </location>
</feature>